<accession>A0A0A9YMG4</accession>
<feature type="region of interest" description="Disordered" evidence="1">
    <location>
        <begin position="189"/>
        <end position="227"/>
    </location>
</feature>
<evidence type="ECO:0000256" key="1">
    <source>
        <dbReference type="SAM" id="MobiDB-lite"/>
    </source>
</evidence>
<feature type="compositionally biased region" description="Polar residues" evidence="1">
    <location>
        <begin position="386"/>
        <end position="416"/>
    </location>
</feature>
<sequence>MVGLLSLMEGSDHMVTPADHTDTPSDHSVVDCEHSTVAQNDNAVEGGEGVIEKPSVEMSTETEARKDDSESQNVTSDVPSNLDSTNEGQVNVQELKSILKRRGQYTMRKVKVDFDLIPKIIPFDETKDYTVEIQIVAKEPVKIKSWAAIFAAQKAEAEAEAAAAAEADAALKKAEEVRMREVLKRVNKAKQVKEEEENKNRVPEEQQLADEKTEESVADQQSAADQQSFENYENQQLEKGITSDPICEAQESQQSPEVLSNGAELHNLNTAEGKSISENISSVGENSNVEVSVAQLDDVAEVSMSEDGKSSDVSESLIEDVKGSDISVSSSADVSENLGVEMKKNVDVDCLSEDLERADFSERLSGERKSVEGSDSLSEDVKSNDGSESLSVNATSTDVSQDLNADATSSDISGRLSSEDGMNAEVSGSTSRNEKNSNVSESSRIDLNSAGGEQSCTHPLGGNSTDSKVKASISMDENLTDGIVSEVSLYDKAKLPEEILVTAVSLVAEVLAETPVKLNGILSSDEDSETDCTSMNTDLPDPEKGELQNDDRTESSNEDLPNEDKTESVVEEFSEVSSRNSNIGWLEQSADELPHPTAEIVEDQAETLKTVLTDVHKTKETSKTVLTDEHKSKLNNEVVSRKLNESLRKASTEIIQSAVRVLVEVEKVTLAVVNNMEPIVP</sequence>
<feature type="region of interest" description="Disordered" evidence="1">
    <location>
        <begin position="300"/>
        <end position="469"/>
    </location>
</feature>
<feature type="compositionally biased region" description="Basic and acidic residues" evidence="1">
    <location>
        <begin position="191"/>
        <end position="215"/>
    </location>
</feature>
<feature type="compositionally biased region" description="Polar residues" evidence="1">
    <location>
        <begin position="71"/>
        <end position="88"/>
    </location>
</feature>
<feature type="compositionally biased region" description="Low complexity" evidence="1">
    <location>
        <begin position="218"/>
        <end position="227"/>
    </location>
</feature>
<proteinExistence type="predicted"/>
<feature type="compositionally biased region" description="Low complexity" evidence="1">
    <location>
        <begin position="324"/>
        <end position="335"/>
    </location>
</feature>
<protein>
    <submittedName>
        <fullName evidence="3">Uncharacterized protein</fullName>
    </submittedName>
</protein>
<evidence type="ECO:0000313" key="2">
    <source>
        <dbReference type="EMBL" id="JAG11873.1"/>
    </source>
</evidence>
<feature type="compositionally biased region" description="Basic and acidic residues" evidence="1">
    <location>
        <begin position="19"/>
        <end position="29"/>
    </location>
</feature>
<feature type="region of interest" description="Disordered" evidence="1">
    <location>
        <begin position="248"/>
        <end position="270"/>
    </location>
</feature>
<reference evidence="3" key="2">
    <citation type="submission" date="2014-07" db="EMBL/GenBank/DDBJ databases">
        <authorList>
            <person name="Hull J."/>
        </authorList>
    </citation>
    <scope>NUCLEOTIDE SEQUENCE</scope>
</reference>
<dbReference type="EMBL" id="GBHO01012904">
    <property type="protein sequence ID" value="JAG30700.1"/>
    <property type="molecule type" value="Transcribed_RNA"/>
</dbReference>
<dbReference type="EMBL" id="GBHO01031731">
    <property type="protein sequence ID" value="JAG11873.1"/>
    <property type="molecule type" value="Transcribed_RNA"/>
</dbReference>
<feature type="region of interest" description="Disordered" evidence="1">
    <location>
        <begin position="47"/>
        <end position="88"/>
    </location>
</feature>
<organism evidence="3">
    <name type="scientific">Lygus hesperus</name>
    <name type="common">Western plant bug</name>
    <dbReference type="NCBI Taxonomy" id="30085"/>
    <lineage>
        <taxon>Eukaryota</taxon>
        <taxon>Metazoa</taxon>
        <taxon>Ecdysozoa</taxon>
        <taxon>Arthropoda</taxon>
        <taxon>Hexapoda</taxon>
        <taxon>Insecta</taxon>
        <taxon>Pterygota</taxon>
        <taxon>Neoptera</taxon>
        <taxon>Paraneoptera</taxon>
        <taxon>Hemiptera</taxon>
        <taxon>Heteroptera</taxon>
        <taxon>Panheteroptera</taxon>
        <taxon>Cimicomorpha</taxon>
        <taxon>Miridae</taxon>
        <taxon>Mirini</taxon>
        <taxon>Lygus</taxon>
    </lineage>
</organism>
<feature type="region of interest" description="Disordered" evidence="1">
    <location>
        <begin position="522"/>
        <end position="568"/>
    </location>
</feature>
<gene>
    <name evidence="3" type="ORF">CM83_52965</name>
    <name evidence="2" type="ORF">CM83_52969</name>
</gene>
<dbReference type="AlphaFoldDB" id="A0A0A9YMG4"/>
<feature type="region of interest" description="Disordered" evidence="1">
    <location>
        <begin position="8"/>
        <end position="29"/>
    </location>
</feature>
<feature type="compositionally biased region" description="Basic and acidic residues" evidence="1">
    <location>
        <begin position="541"/>
        <end position="555"/>
    </location>
</feature>
<feature type="compositionally biased region" description="Polar residues" evidence="1">
    <location>
        <begin position="426"/>
        <end position="466"/>
    </location>
</feature>
<evidence type="ECO:0000313" key="3">
    <source>
        <dbReference type="EMBL" id="JAG30700.1"/>
    </source>
</evidence>
<feature type="compositionally biased region" description="Basic and acidic residues" evidence="1">
    <location>
        <begin position="354"/>
        <end position="372"/>
    </location>
</feature>
<reference evidence="3" key="1">
    <citation type="journal article" date="2014" name="PLoS ONE">
        <title>Transcriptome-Based Identification of ABC Transporters in the Western Tarnished Plant Bug Lygus hesperus.</title>
        <authorList>
            <person name="Hull J.J."/>
            <person name="Chaney K."/>
            <person name="Geib S.M."/>
            <person name="Fabrick J.A."/>
            <person name="Brent C.S."/>
            <person name="Walsh D."/>
            <person name="Lavine L.C."/>
        </authorList>
    </citation>
    <scope>NUCLEOTIDE SEQUENCE</scope>
</reference>
<name>A0A0A9YMG4_LYGHE</name>